<dbReference type="InterPro" id="IPR003593">
    <property type="entry name" value="AAA+_ATPase"/>
</dbReference>
<dbReference type="Gene3D" id="3.30.230.10">
    <property type="match status" value="1"/>
</dbReference>
<dbReference type="PATRIC" id="fig|879567.3.peg.3013"/>
<dbReference type="InterPro" id="IPR008269">
    <property type="entry name" value="Lon_proteolytic"/>
</dbReference>
<dbReference type="SUPFAM" id="SSF88697">
    <property type="entry name" value="PUA domain-like"/>
    <property type="match status" value="1"/>
</dbReference>
<dbReference type="eggNOG" id="COG0466">
    <property type="taxonomic scope" value="Bacteria"/>
</dbReference>
<keyword evidence="8 10" id="KW-0346">Stress response</keyword>
<dbReference type="STRING" id="1322246.BN4_12806"/>
<dbReference type="CDD" id="cd19500">
    <property type="entry name" value="RecA-like_Lon"/>
    <property type="match status" value="1"/>
</dbReference>
<dbReference type="OrthoDB" id="9803599at2"/>
<dbReference type="InterPro" id="IPR054594">
    <property type="entry name" value="Lon_lid"/>
</dbReference>
<evidence type="ECO:0000256" key="6">
    <source>
        <dbReference type="ARBA" id="ARBA00022825"/>
    </source>
</evidence>
<dbReference type="Gene3D" id="3.40.50.300">
    <property type="entry name" value="P-loop containing nucleotide triphosphate hydrolases"/>
    <property type="match status" value="1"/>
</dbReference>
<dbReference type="Pfam" id="PF05362">
    <property type="entry name" value="Lon_C"/>
    <property type="match status" value="1"/>
</dbReference>
<dbReference type="InterPro" id="IPR003959">
    <property type="entry name" value="ATPase_AAA_core"/>
</dbReference>
<dbReference type="GO" id="GO:0043565">
    <property type="term" value="F:sequence-specific DNA binding"/>
    <property type="evidence" value="ECO:0007669"/>
    <property type="project" value="UniProtKB-UniRule"/>
</dbReference>
<evidence type="ECO:0000259" key="18">
    <source>
        <dbReference type="PROSITE" id="PS51787"/>
    </source>
</evidence>
<dbReference type="SUPFAM" id="SSF54211">
    <property type="entry name" value="Ribosomal protein S5 domain 2-like"/>
    <property type="match status" value="1"/>
</dbReference>
<dbReference type="GO" id="GO:0016887">
    <property type="term" value="F:ATP hydrolysis activity"/>
    <property type="evidence" value="ECO:0007669"/>
    <property type="project" value="UniProtKB-UniRule"/>
</dbReference>
<dbReference type="GO" id="GO:0004176">
    <property type="term" value="F:ATP-dependent peptidase activity"/>
    <property type="evidence" value="ECO:0007669"/>
    <property type="project" value="UniProtKB-UniRule"/>
</dbReference>
<feature type="active site" evidence="10 12">
    <location>
        <position position="753"/>
    </location>
</feature>
<comment type="catalytic activity">
    <reaction evidence="9 10 11 14">
        <text>Hydrolysis of proteins in presence of ATP.</text>
        <dbReference type="EC" id="3.4.21.53"/>
    </reaction>
</comment>
<evidence type="ECO:0000256" key="14">
    <source>
        <dbReference type="PROSITE-ProRule" id="PRU01122"/>
    </source>
</evidence>
<dbReference type="InterPro" id="IPR020568">
    <property type="entry name" value="Ribosomal_Su5_D2-typ_SF"/>
</dbReference>
<dbReference type="Pfam" id="PF02190">
    <property type="entry name" value="LON_substr_bdg"/>
    <property type="match status" value="1"/>
</dbReference>
<comment type="similarity">
    <text evidence="10 11 14 15">Belongs to the peptidase S16 family.</text>
</comment>
<comment type="induction">
    <text evidence="10">By heat shock.</text>
</comment>
<dbReference type="SUPFAM" id="SSF52540">
    <property type="entry name" value="P-loop containing nucleoside triphosphate hydrolases"/>
    <property type="match status" value="1"/>
</dbReference>
<dbReference type="FunFam" id="1.20.5.5270:FF:000002">
    <property type="entry name" value="Lon protease homolog"/>
    <property type="match status" value="1"/>
</dbReference>
<dbReference type="PRINTS" id="PR00830">
    <property type="entry name" value="ENDOLAPTASE"/>
</dbReference>
<dbReference type="Pfam" id="PF22667">
    <property type="entry name" value="Lon_lid"/>
    <property type="match status" value="1"/>
</dbReference>
<dbReference type="PROSITE" id="PS51787">
    <property type="entry name" value="LON_N"/>
    <property type="match status" value="1"/>
</dbReference>
<evidence type="ECO:0000256" key="2">
    <source>
        <dbReference type="ARBA" id="ARBA00022490"/>
    </source>
</evidence>
<dbReference type="NCBIfam" id="TIGR00763">
    <property type="entry name" value="lon"/>
    <property type="match status" value="1"/>
</dbReference>
<evidence type="ECO:0000313" key="20">
    <source>
        <dbReference type="Proteomes" id="UP000011724"/>
    </source>
</evidence>
<evidence type="ECO:0000256" key="3">
    <source>
        <dbReference type="ARBA" id="ARBA00022670"/>
    </source>
</evidence>
<evidence type="ECO:0000256" key="7">
    <source>
        <dbReference type="ARBA" id="ARBA00022840"/>
    </source>
</evidence>
<dbReference type="InterPro" id="IPR008268">
    <property type="entry name" value="Peptidase_S16_AS"/>
</dbReference>
<dbReference type="InterPro" id="IPR027543">
    <property type="entry name" value="Lon_bac"/>
</dbReference>
<name>M1WS88_PSEP2</name>
<dbReference type="Pfam" id="PF00004">
    <property type="entry name" value="AAA"/>
    <property type="match status" value="1"/>
</dbReference>
<feature type="active site" evidence="10 12">
    <location>
        <position position="796"/>
    </location>
</feature>
<reference evidence="19 20" key="1">
    <citation type="journal article" date="2013" name="PLoS ONE">
        <title>The first genomic and proteomic characterization of a deep-sea sulfate reducer: insights into the piezophilic lifestyle of Desulfovibrio piezophilus.</title>
        <authorList>
            <person name="Pradel N."/>
            <person name="Ji B."/>
            <person name="Gimenez G."/>
            <person name="Talla E."/>
            <person name="Lenoble P."/>
            <person name="Garel M."/>
            <person name="Tamburini C."/>
            <person name="Fourquet P."/>
            <person name="Lebrun R."/>
            <person name="Bertin P."/>
            <person name="Denis Y."/>
            <person name="Pophillat M."/>
            <person name="Barbe V."/>
            <person name="Ollivier B."/>
            <person name="Dolla A."/>
        </authorList>
    </citation>
    <scope>NUCLEOTIDE SEQUENCE [LARGE SCALE GENOMIC DNA]</scope>
    <source>
        <strain evidence="20">DSM 10523 / SB164P1</strain>
    </source>
</reference>
<dbReference type="AlphaFoldDB" id="M1WS88"/>
<keyword evidence="20" id="KW-1185">Reference proteome</keyword>
<dbReference type="InterPro" id="IPR004815">
    <property type="entry name" value="Lon_bac/euk-typ"/>
</dbReference>
<keyword evidence="5 10" id="KW-0378">Hydrolase</keyword>
<feature type="domain" description="Lon N-terminal" evidence="18">
    <location>
        <begin position="83"/>
        <end position="278"/>
    </location>
</feature>
<dbReference type="GO" id="GO:0004252">
    <property type="term" value="F:serine-type endopeptidase activity"/>
    <property type="evidence" value="ECO:0007669"/>
    <property type="project" value="UniProtKB-UniRule"/>
</dbReference>
<keyword evidence="6 10" id="KW-0720">Serine protease</keyword>
<feature type="compositionally biased region" description="Basic residues" evidence="16">
    <location>
        <begin position="1"/>
        <end position="21"/>
    </location>
</feature>
<dbReference type="EC" id="3.4.21.53" evidence="10 11"/>
<gene>
    <name evidence="10 19" type="primary">lon</name>
    <name evidence="19" type="ordered locus">BN4_12806</name>
</gene>
<dbReference type="GO" id="GO:0034605">
    <property type="term" value="P:cellular response to heat"/>
    <property type="evidence" value="ECO:0007669"/>
    <property type="project" value="UniProtKB-UniRule"/>
</dbReference>
<dbReference type="InterPro" id="IPR027065">
    <property type="entry name" value="Lon_Prtase"/>
</dbReference>
<evidence type="ECO:0000313" key="19">
    <source>
        <dbReference type="EMBL" id="CCH50039.1"/>
    </source>
</evidence>
<dbReference type="InterPro" id="IPR015947">
    <property type="entry name" value="PUA-like_sf"/>
</dbReference>
<dbReference type="InterPro" id="IPR003111">
    <property type="entry name" value="Lon_prtase_N"/>
</dbReference>
<evidence type="ECO:0000256" key="9">
    <source>
        <dbReference type="ARBA" id="ARBA00050665"/>
    </source>
</evidence>
<dbReference type="Gene3D" id="1.10.8.60">
    <property type="match status" value="1"/>
</dbReference>
<dbReference type="SMART" id="SM00382">
    <property type="entry name" value="AAA"/>
    <property type="match status" value="1"/>
</dbReference>
<keyword evidence="2 10" id="KW-0963">Cytoplasm</keyword>
<feature type="binding site" evidence="10 13">
    <location>
        <begin position="430"/>
        <end position="437"/>
    </location>
    <ligand>
        <name>ATP</name>
        <dbReference type="ChEBI" id="CHEBI:30616"/>
    </ligand>
</feature>
<proteinExistence type="evidence at transcript level"/>
<dbReference type="PROSITE" id="PS01046">
    <property type="entry name" value="LON_SER"/>
    <property type="match status" value="1"/>
</dbReference>
<evidence type="ECO:0000256" key="8">
    <source>
        <dbReference type="ARBA" id="ARBA00023016"/>
    </source>
</evidence>
<dbReference type="EMBL" id="FO203427">
    <property type="protein sequence ID" value="CCH50039.1"/>
    <property type="molecule type" value="Genomic_DNA"/>
</dbReference>
<evidence type="ECO:0000256" key="13">
    <source>
        <dbReference type="PIRSR" id="PIRSR001174-2"/>
    </source>
</evidence>
<dbReference type="GO" id="GO:0005737">
    <property type="term" value="C:cytoplasm"/>
    <property type="evidence" value="ECO:0007669"/>
    <property type="project" value="UniProtKB-SubCell"/>
</dbReference>
<dbReference type="PROSITE" id="PS51786">
    <property type="entry name" value="LON_PROTEOLYTIC"/>
    <property type="match status" value="1"/>
</dbReference>
<keyword evidence="7 10" id="KW-0067">ATP-binding</keyword>
<comment type="function">
    <text evidence="10">ATP-dependent serine protease that mediates the selective degradation of mutant and abnormal proteins as well as certain short-lived regulatory proteins. Required for cellular homeostasis and for survival from DNA damage and developmental changes induced by stress. Degrades polypeptides processively to yield small peptide fragments that are 5 to 10 amino acids long. Binds to DNA in a double-stranded, site-specific manner.</text>
</comment>
<dbReference type="Gene3D" id="2.30.130.40">
    <property type="entry name" value="LON domain-like"/>
    <property type="match status" value="1"/>
</dbReference>
<dbReference type="Proteomes" id="UP000011724">
    <property type="component" value="Chromosome"/>
</dbReference>
<dbReference type="FunFam" id="3.40.50.300:FF:000021">
    <property type="entry name" value="Lon protease homolog"/>
    <property type="match status" value="1"/>
</dbReference>
<keyword evidence="3 10" id="KW-0645">Protease</keyword>
<dbReference type="HOGENOM" id="CLU_004109_4_3_7"/>
<dbReference type="InterPro" id="IPR014721">
    <property type="entry name" value="Ribsml_uS5_D2-typ_fold_subgr"/>
</dbReference>
<comment type="subcellular location">
    <subcellularLocation>
        <location evidence="1 10 11">Cytoplasm</location>
    </subcellularLocation>
</comment>
<evidence type="ECO:0000256" key="4">
    <source>
        <dbReference type="ARBA" id="ARBA00022741"/>
    </source>
</evidence>
<evidence type="ECO:0000256" key="5">
    <source>
        <dbReference type="ARBA" id="ARBA00022801"/>
    </source>
</evidence>
<dbReference type="InterPro" id="IPR027417">
    <property type="entry name" value="P-loop_NTPase"/>
</dbReference>
<dbReference type="PANTHER" id="PTHR10046">
    <property type="entry name" value="ATP DEPENDENT LON PROTEASE FAMILY MEMBER"/>
    <property type="match status" value="1"/>
</dbReference>
<dbReference type="GO" id="GO:0006515">
    <property type="term" value="P:protein quality control for misfolded or incompletely synthesized proteins"/>
    <property type="evidence" value="ECO:0007669"/>
    <property type="project" value="UniProtKB-UniRule"/>
</dbReference>
<evidence type="ECO:0000256" key="10">
    <source>
        <dbReference type="HAMAP-Rule" id="MF_01973"/>
    </source>
</evidence>
<keyword evidence="4 10" id="KW-0547">Nucleotide-binding</keyword>
<dbReference type="GO" id="GO:0005524">
    <property type="term" value="F:ATP binding"/>
    <property type="evidence" value="ECO:0007669"/>
    <property type="project" value="UniProtKB-UniRule"/>
</dbReference>
<evidence type="ECO:0000259" key="17">
    <source>
        <dbReference type="PROSITE" id="PS51786"/>
    </source>
</evidence>
<organism evidence="19 20">
    <name type="scientific">Pseudodesulfovibrio piezophilus (strain DSM 21447 / JCM 15486 / C1TLV30)</name>
    <name type="common">Desulfovibrio piezophilus</name>
    <dbReference type="NCBI Taxonomy" id="1322246"/>
    <lineage>
        <taxon>Bacteria</taxon>
        <taxon>Pseudomonadati</taxon>
        <taxon>Thermodesulfobacteriota</taxon>
        <taxon>Desulfovibrionia</taxon>
        <taxon>Desulfovibrionales</taxon>
        <taxon>Desulfovibrionaceae</taxon>
    </lineage>
</organism>
<evidence type="ECO:0000256" key="16">
    <source>
        <dbReference type="SAM" id="MobiDB-lite"/>
    </source>
</evidence>
<accession>M1WS88</accession>
<protein>
    <recommendedName>
        <fullName evidence="10 11">Lon protease</fullName>
        <ecNumber evidence="10 11">3.4.21.53</ecNumber>
    </recommendedName>
    <alternativeName>
        <fullName evidence="10">ATP-dependent protease La</fullName>
    </alternativeName>
</protein>
<feature type="region of interest" description="Disordered" evidence="16">
    <location>
        <begin position="1"/>
        <end position="45"/>
    </location>
</feature>
<dbReference type="Gene3D" id="1.20.5.5270">
    <property type="match status" value="1"/>
</dbReference>
<dbReference type="MEROPS" id="S16.001"/>
<dbReference type="InterPro" id="IPR046336">
    <property type="entry name" value="Lon_prtase_N_sf"/>
</dbReference>
<dbReference type="RefSeq" id="WP_015416081.1">
    <property type="nucleotide sequence ID" value="NC_020409.1"/>
</dbReference>
<dbReference type="SMART" id="SM00464">
    <property type="entry name" value="LON"/>
    <property type="match status" value="1"/>
</dbReference>
<sequence>MSRKKKNTPIKPSRIQRKKNIRDKNSSPNKPATPRDKGTIRPGSGEELPEIIEALTSAPGSAAIFGEGDDLAGPNPADIPQELPVLAVRDIVVFNYMILPLFVGREKSVKAVDAALAADRYILILTQKDEAVEDPTEDELYATGTVGMIMRMLKMPDGRLKVLVQGLARAKVKRFTSSDPFHIAELEPLMEPEVPELTSEQEALIRSSREQSERILSLRGISSQDIMSVLNNVNEPGRLADLIASNLRMKVSAAQKILECYDPIIRLELVNSQLLKEVEVANMQNRIQTMAKEGMDKAQRDFYLREQMKAIKRELGDDGDETEEMEDFKQGIMKSGMPKDVMKEANKQLHRLESMHAESSEATVIRTYLDWMIELPWKKLSRDRLDIKKAEYILNEDHYDLEKVKERILEYLSVRKLNPKMKGPILCFAGPPGVGKTSLGRSIARSLGRKFHRMSLGGMRDEAEIRGHRRTYIGAMPGRIIQAIKQCGTRNPVIMLDEIDKLGNDFRGDPSSALLEVLDPEQNFSFTDYYLNVPFDLSKVMFVCTANMLDSIPGPLRDRMEIIRIPGYTEQEKTVITRRYIIPRQVSENGLKEKELEISDKLVSKVIREYTREAGLRNVEREIGTLCRKMARKKAEGEKGPFKVTAKNLYTLLGPPHFLEDAKETVLPAGVAVGLAWTPVGGELLHIEVSTMPGKGKLTLTGKLGEVMKESAQAALSIARARADKYGINPKFTEEMDIHVHVPAGATPKDGPSAGVTLVTALISALTDTPINPEMAMTGEISLRGRVLPVGGIKEKILAAVSRGMKTVLIPSQNKKDLSEIPEELLKRITIKPIEKIDEVWPLASAK</sequence>
<evidence type="ECO:0000256" key="11">
    <source>
        <dbReference type="PIRNR" id="PIRNR001174"/>
    </source>
</evidence>
<reference evidence="20" key="2">
    <citation type="journal article" date="2013" name="Stand. Genomic Sci.">
        <title>Complete genome sequence of Desulfocapsa sulfexigens, a marine deltaproteobacterium specialized in disproportionating inorganic sulfur compounds.</title>
        <authorList>
            <person name="Finster K.W."/>
            <person name="Kjeldsen K.U."/>
            <person name="Kube M."/>
            <person name="Reinhardt R."/>
            <person name="Mussmann M."/>
            <person name="Amann R."/>
            <person name="Schreiber L."/>
        </authorList>
    </citation>
    <scope>NUCLEOTIDE SEQUENCE [LARGE SCALE GENOMIC DNA]</scope>
    <source>
        <strain evidence="20">DSM 10523 / SB164P1</strain>
    </source>
</reference>
<evidence type="ECO:0000256" key="15">
    <source>
        <dbReference type="RuleBase" id="RU000591"/>
    </source>
</evidence>
<dbReference type="BioCyc" id="DPIE1322246:BN4_RS14105-MONOMER"/>
<dbReference type="HAMAP" id="MF_01973">
    <property type="entry name" value="lon_bact"/>
    <property type="match status" value="1"/>
</dbReference>
<dbReference type="NCBIfam" id="NF008053">
    <property type="entry name" value="PRK10787.1"/>
    <property type="match status" value="1"/>
</dbReference>
<dbReference type="KEGG" id="dpi:BN4_12806"/>
<comment type="subunit">
    <text evidence="10 11">Homohexamer. Organized in a ring with a central cavity.</text>
</comment>
<dbReference type="Gene3D" id="1.20.58.1480">
    <property type="match status" value="1"/>
</dbReference>
<evidence type="ECO:0000256" key="1">
    <source>
        <dbReference type="ARBA" id="ARBA00004496"/>
    </source>
</evidence>
<dbReference type="PIRSF" id="PIRSF001174">
    <property type="entry name" value="Lon_proteas"/>
    <property type="match status" value="1"/>
</dbReference>
<feature type="domain" description="Lon proteolytic" evidence="17">
    <location>
        <begin position="666"/>
        <end position="847"/>
    </location>
</feature>
<evidence type="ECO:0000256" key="12">
    <source>
        <dbReference type="PIRSR" id="PIRSR001174-1"/>
    </source>
</evidence>